<dbReference type="SMART" id="SM00382">
    <property type="entry name" value="AAA"/>
    <property type="match status" value="1"/>
</dbReference>
<sequence length="637" mass="67098">MPGRSTRTHAALAHAWALLQRAAEAEDPGGTGSLQWTITDEQERRFAALVEALGLGELERVLLGLASLPALTPGAAQLLGTLGGRAGPGPSPLLLARFAEHDGHAPETALAALGADARLRHRGALEAVPGATPEGTVLVASARALNAVLGADVHPAAATAGVDVLEVPRLPVGRDVALGALAAALALPAPSTPCAVRGRDGAYAVAAASERGALCADATLLLDTPFARDLMLWAALAARPIALRELAAVPADRRGDLLRVVRGAPVPVVLLLLTGADALAVADVTVRTIELPGPMPAERRRMWEAACGEPEIAAAMASHRFGPAEIDEICSIAESMCPPGVPLHLKTVQAAARAVTDHGITELADRLPLGPTWDDIVLMPRSRSGLEAVGAYLRNRDAVRRTPGYERMFAGRGLTALFAGESGTGKTLAARVLAASVGLDVFRVDLSGLYSRWLGEMEKNLDRVFSAADDIDAVLFFDEADVVFGRRGEASDAQGRYGNLSTAYLLQRIEAFDGVVVLATNFAQNIDPAFLRRVDVFVDFPEPDEATRGRLWSSMLAAAGVDINGLDLPFLTARFQIAGGAIRNATISALVFAADADRTMTMDDLLRAIALEYRKLGRLVLASDFGPYYDTVREYVG</sequence>
<accession>A0A2T4UIS8</accession>
<comment type="caution">
    <text evidence="5">The sequence shown here is derived from an EMBL/GenBank/DDBJ whole genome shotgun (WGS) entry which is preliminary data.</text>
</comment>
<keyword evidence="3" id="KW-0067">ATP-binding</keyword>
<dbReference type="PANTHER" id="PTHR23073">
    <property type="entry name" value="26S PROTEASOME REGULATORY SUBUNIT"/>
    <property type="match status" value="1"/>
</dbReference>
<dbReference type="SUPFAM" id="SSF52540">
    <property type="entry name" value="P-loop containing nucleoside triphosphate hydrolases"/>
    <property type="match status" value="1"/>
</dbReference>
<dbReference type="InterPro" id="IPR003959">
    <property type="entry name" value="ATPase_AAA_core"/>
</dbReference>
<comment type="similarity">
    <text evidence="1">Belongs to the AAA ATPase family.</text>
</comment>
<evidence type="ECO:0000256" key="3">
    <source>
        <dbReference type="ARBA" id="ARBA00022840"/>
    </source>
</evidence>
<dbReference type="InterPro" id="IPR050221">
    <property type="entry name" value="26S_Proteasome_ATPase"/>
</dbReference>
<dbReference type="Gene3D" id="3.40.50.300">
    <property type="entry name" value="P-loop containing nucleotide triphosphate hydrolases"/>
    <property type="match status" value="1"/>
</dbReference>
<proteinExistence type="inferred from homology"/>
<dbReference type="Proteomes" id="UP000240739">
    <property type="component" value="Unassembled WGS sequence"/>
</dbReference>
<evidence type="ECO:0000313" key="6">
    <source>
        <dbReference type="Proteomes" id="UP000240739"/>
    </source>
</evidence>
<evidence type="ECO:0000313" key="5">
    <source>
        <dbReference type="EMBL" id="PTL59154.1"/>
    </source>
</evidence>
<keyword evidence="2" id="KW-0547">Nucleotide-binding</keyword>
<dbReference type="GO" id="GO:0005524">
    <property type="term" value="F:ATP binding"/>
    <property type="evidence" value="ECO:0007669"/>
    <property type="project" value="UniProtKB-KW"/>
</dbReference>
<dbReference type="RefSeq" id="WP_107567590.1">
    <property type="nucleotide sequence ID" value="NZ_PYYB01000001.1"/>
</dbReference>
<dbReference type="Pfam" id="PF00004">
    <property type="entry name" value="AAA"/>
    <property type="match status" value="1"/>
</dbReference>
<keyword evidence="6" id="KW-1185">Reference proteome</keyword>
<dbReference type="EMBL" id="PYYB01000001">
    <property type="protein sequence ID" value="PTL59154.1"/>
    <property type="molecule type" value="Genomic_DNA"/>
</dbReference>
<name>A0A2T4UIS8_9ACTN</name>
<protein>
    <recommendedName>
        <fullName evidence="4">AAA+ ATPase domain-containing protein</fullName>
    </recommendedName>
</protein>
<gene>
    <name evidence="5" type="ORF">C7Y72_05580</name>
</gene>
<dbReference type="GO" id="GO:0016887">
    <property type="term" value="F:ATP hydrolysis activity"/>
    <property type="evidence" value="ECO:0007669"/>
    <property type="project" value="InterPro"/>
</dbReference>
<dbReference type="OrthoDB" id="9802352at2"/>
<reference evidence="5 6" key="1">
    <citation type="submission" date="2018-03" db="EMBL/GenBank/DDBJ databases">
        <title>Aquarubrobacter algicola gen. nov., sp. nov., a novel actinobacterium isolated from shallow eutrophic lake during the end of cyanobacterial harmful algal blooms.</title>
        <authorList>
            <person name="Chun S.J."/>
        </authorList>
    </citation>
    <scope>NUCLEOTIDE SEQUENCE [LARGE SCALE GENOMIC DNA]</scope>
    <source>
        <strain evidence="5 6">Seoho-28</strain>
    </source>
</reference>
<evidence type="ECO:0000256" key="2">
    <source>
        <dbReference type="ARBA" id="ARBA00022741"/>
    </source>
</evidence>
<dbReference type="InterPro" id="IPR027417">
    <property type="entry name" value="P-loop_NTPase"/>
</dbReference>
<dbReference type="InterPro" id="IPR003593">
    <property type="entry name" value="AAA+_ATPase"/>
</dbReference>
<evidence type="ECO:0000259" key="4">
    <source>
        <dbReference type="SMART" id="SM00382"/>
    </source>
</evidence>
<dbReference type="CDD" id="cd19481">
    <property type="entry name" value="RecA-like_protease"/>
    <property type="match status" value="1"/>
</dbReference>
<organism evidence="5 6">
    <name type="scientific">Paraconexibacter algicola</name>
    <dbReference type="NCBI Taxonomy" id="2133960"/>
    <lineage>
        <taxon>Bacteria</taxon>
        <taxon>Bacillati</taxon>
        <taxon>Actinomycetota</taxon>
        <taxon>Thermoleophilia</taxon>
        <taxon>Solirubrobacterales</taxon>
        <taxon>Paraconexibacteraceae</taxon>
        <taxon>Paraconexibacter</taxon>
    </lineage>
</organism>
<evidence type="ECO:0000256" key="1">
    <source>
        <dbReference type="ARBA" id="ARBA00006914"/>
    </source>
</evidence>
<feature type="domain" description="AAA+ ATPase" evidence="4">
    <location>
        <begin position="412"/>
        <end position="542"/>
    </location>
</feature>
<dbReference type="AlphaFoldDB" id="A0A2T4UIS8"/>